<organism evidence="2 3">
    <name type="scientific">Dispira parvispora</name>
    <dbReference type="NCBI Taxonomy" id="1520584"/>
    <lineage>
        <taxon>Eukaryota</taxon>
        <taxon>Fungi</taxon>
        <taxon>Fungi incertae sedis</taxon>
        <taxon>Zoopagomycota</taxon>
        <taxon>Kickxellomycotina</taxon>
        <taxon>Dimargaritomycetes</taxon>
        <taxon>Dimargaritales</taxon>
        <taxon>Dimargaritaceae</taxon>
        <taxon>Dispira</taxon>
    </lineage>
</organism>
<sequence length="462" mass="51234">MPIKPSPHVWFSQANVPLANLHPDSEPLRHVYQVQFATDGDERMRDFGSMTVDTSEMSLQPTVQPMDPSRWKLFCARGASDDDGQLGWYGESRHSGITSLGNLVPDAVVSWRVTGQKRGLELCLLRWTESNGVAATSGREGIHRSPLAKLLLCFPSDIMSCPVLVVDQQQHHLVVWVALVTGYVIRFQFQTPQLFDAKGMLSVRTAVHPVSSLVNGKRVGVFTHAMGAESFLIGCHDGVTILLERQPSSYGYSSSTQSWQEHELAAAGILSQVRTFIPYVSSRLFTTGTGQGTSSVSTLPTTEWQPIALASFNTSTVFAQQPRELAQHYLLSLSRDRKLRVWSIARKHCVKTLALPHINPYGKVDVTHPTAGSAKDRSTGALHLPTTPRPYIRILLPTATSTNESQHRYDDGTFHVVIYLPDERQPYFALYGGVLDPHTGHLLDFSLRSYRLCPEFTGSDRG</sequence>
<feature type="non-terminal residue" evidence="2">
    <location>
        <position position="462"/>
    </location>
</feature>
<dbReference type="Proteomes" id="UP001150925">
    <property type="component" value="Unassembled WGS sequence"/>
</dbReference>
<dbReference type="InterPro" id="IPR059141">
    <property type="entry name" value="Beta-prop_Nup120_160"/>
</dbReference>
<accession>A0A9W8AM06</accession>
<evidence type="ECO:0000259" key="1">
    <source>
        <dbReference type="Pfam" id="PF11715"/>
    </source>
</evidence>
<evidence type="ECO:0000313" key="2">
    <source>
        <dbReference type="EMBL" id="KAJ1959379.1"/>
    </source>
</evidence>
<gene>
    <name evidence="2" type="ORF">IWQ62_004634</name>
</gene>
<protein>
    <recommendedName>
        <fullName evidence="1">Nucleoporin Nup120/160 beta-propeller domain-containing protein</fullName>
    </recommendedName>
</protein>
<comment type="caution">
    <text evidence="2">The sequence shown here is derived from an EMBL/GenBank/DDBJ whole genome shotgun (WGS) entry which is preliminary data.</text>
</comment>
<proteinExistence type="predicted"/>
<dbReference type="EMBL" id="JANBPY010001603">
    <property type="protein sequence ID" value="KAJ1959379.1"/>
    <property type="molecule type" value="Genomic_DNA"/>
</dbReference>
<dbReference type="AlphaFoldDB" id="A0A9W8AM06"/>
<reference evidence="2" key="1">
    <citation type="submission" date="2022-07" db="EMBL/GenBank/DDBJ databases">
        <title>Phylogenomic reconstructions and comparative analyses of Kickxellomycotina fungi.</title>
        <authorList>
            <person name="Reynolds N.K."/>
            <person name="Stajich J.E."/>
            <person name="Barry K."/>
            <person name="Grigoriev I.V."/>
            <person name="Crous P."/>
            <person name="Smith M.E."/>
        </authorList>
    </citation>
    <scope>NUCLEOTIDE SEQUENCE</scope>
    <source>
        <strain evidence="2">RSA 1196</strain>
    </source>
</reference>
<evidence type="ECO:0000313" key="3">
    <source>
        <dbReference type="Proteomes" id="UP001150925"/>
    </source>
</evidence>
<feature type="domain" description="Nucleoporin Nup120/160 beta-propeller" evidence="1">
    <location>
        <begin position="109"/>
        <end position="438"/>
    </location>
</feature>
<keyword evidence="3" id="KW-1185">Reference proteome</keyword>
<dbReference type="OrthoDB" id="67716at2759"/>
<name>A0A9W8AM06_9FUNG</name>
<dbReference type="Pfam" id="PF11715">
    <property type="entry name" value="Beta-prop_Nup120_160"/>
    <property type="match status" value="1"/>
</dbReference>